<dbReference type="GO" id="GO:0004386">
    <property type="term" value="F:helicase activity"/>
    <property type="evidence" value="ECO:0007669"/>
    <property type="project" value="UniProtKB-KW"/>
</dbReference>
<dbReference type="SUPFAM" id="SSF52540">
    <property type="entry name" value="P-loop containing nucleoside triphosphate hydrolases"/>
    <property type="match status" value="1"/>
</dbReference>
<dbReference type="SMART" id="SM00487">
    <property type="entry name" value="DEXDc"/>
    <property type="match status" value="1"/>
</dbReference>
<feature type="domain" description="Helicase C-terminal" evidence="7">
    <location>
        <begin position="198"/>
        <end position="293"/>
    </location>
</feature>
<evidence type="ECO:0000256" key="5">
    <source>
        <dbReference type="ARBA" id="ARBA00038437"/>
    </source>
</evidence>
<dbReference type="Pfam" id="PF00270">
    <property type="entry name" value="DEAD"/>
    <property type="match status" value="1"/>
</dbReference>
<dbReference type="Pfam" id="PF00271">
    <property type="entry name" value="Helicase_C"/>
    <property type="match status" value="1"/>
</dbReference>
<evidence type="ECO:0000259" key="6">
    <source>
        <dbReference type="PROSITE" id="PS51192"/>
    </source>
</evidence>
<dbReference type="AlphaFoldDB" id="O66866"/>
<dbReference type="InParanoid" id="O66866"/>
<dbReference type="EMBL" id="AE000657">
    <property type="protein sequence ID" value="AAC06826.1"/>
    <property type="molecule type" value="Genomic_DNA"/>
</dbReference>
<dbReference type="RefSeq" id="WP_010880364.1">
    <property type="nucleotide sequence ID" value="NC_000918.1"/>
</dbReference>
<dbReference type="KEGG" id="aae:aq_613"/>
<evidence type="ECO:0000256" key="1">
    <source>
        <dbReference type="ARBA" id="ARBA00022741"/>
    </source>
</evidence>
<protein>
    <submittedName>
        <fullName evidence="8">ATP-dependent RNA helicase DeaD</fullName>
    </submittedName>
</protein>
<evidence type="ECO:0000313" key="9">
    <source>
        <dbReference type="Proteomes" id="UP000000798"/>
    </source>
</evidence>
<accession>O66866</accession>
<dbReference type="STRING" id="224324.aq_613"/>
<keyword evidence="1" id="KW-0547">Nucleotide-binding</keyword>
<evidence type="ECO:0000256" key="2">
    <source>
        <dbReference type="ARBA" id="ARBA00022801"/>
    </source>
</evidence>
<dbReference type="GO" id="GO:0003676">
    <property type="term" value="F:nucleic acid binding"/>
    <property type="evidence" value="ECO:0007669"/>
    <property type="project" value="InterPro"/>
</dbReference>
<dbReference type="InterPro" id="IPR001650">
    <property type="entry name" value="Helicase_C-like"/>
</dbReference>
<dbReference type="CDD" id="cd18787">
    <property type="entry name" value="SF2_C_DEAD"/>
    <property type="match status" value="1"/>
</dbReference>
<dbReference type="InterPro" id="IPR014001">
    <property type="entry name" value="Helicase_ATP-bd"/>
</dbReference>
<dbReference type="HOGENOM" id="CLU_003041_1_3_0"/>
<keyword evidence="3 8" id="KW-0347">Helicase</keyword>
<evidence type="ECO:0000256" key="4">
    <source>
        <dbReference type="ARBA" id="ARBA00022840"/>
    </source>
</evidence>
<evidence type="ECO:0000259" key="7">
    <source>
        <dbReference type="PROSITE" id="PS51194"/>
    </source>
</evidence>
<dbReference type="SMART" id="SM00490">
    <property type="entry name" value="HELICc"/>
    <property type="match status" value="1"/>
</dbReference>
<dbReference type="CDD" id="cd00268">
    <property type="entry name" value="DEADc"/>
    <property type="match status" value="1"/>
</dbReference>
<proteinExistence type="inferred from homology"/>
<dbReference type="FunCoup" id="O66866">
    <property type="interactions" value="421"/>
</dbReference>
<dbReference type="PROSITE" id="PS51194">
    <property type="entry name" value="HELICASE_CTER"/>
    <property type="match status" value="1"/>
</dbReference>
<evidence type="ECO:0000256" key="3">
    <source>
        <dbReference type="ARBA" id="ARBA00022806"/>
    </source>
</evidence>
<sequence>MTIPVALQGRDCLIQAKTGTGKTAAFGLPILNSLKEGEKALILAPTRELALQIRDNFRDFARYLNVRTFAFYGGTKVFGDLKVLRGGKVDVVIGTPGRIKDLIERGALKTDDVRYFVLDEVDVMLDMNFKEDIDFIYSQLPEEKQVFFVSATFPKEVRELSHRYTKKPEFIKVESRELEPQIEERLLRVYSIREKIELLEDVLRDFNKVIVFVNRKRDAKFLGEKLSTKGFRVGALHGDLPQRRREEILKKFRRGFINVLVATDVASRGLDISEVEAVVNFHLPEDPKFTFTE</sequence>
<gene>
    <name evidence="8" type="primary">deaD</name>
    <name evidence="8" type="ordered locus">aq_613</name>
</gene>
<dbReference type="PANTHER" id="PTHR47959:SF1">
    <property type="entry name" value="ATP-DEPENDENT RNA HELICASE DBPA"/>
    <property type="match status" value="1"/>
</dbReference>
<comment type="similarity">
    <text evidence="5">Belongs to the DEAD box helicase family.</text>
</comment>
<organism evidence="8 9">
    <name type="scientific">Aquifex aeolicus (strain VF5)</name>
    <dbReference type="NCBI Taxonomy" id="224324"/>
    <lineage>
        <taxon>Bacteria</taxon>
        <taxon>Pseudomonadati</taxon>
        <taxon>Aquificota</taxon>
        <taxon>Aquificia</taxon>
        <taxon>Aquificales</taxon>
        <taxon>Aquificaceae</taxon>
        <taxon>Aquifex</taxon>
    </lineage>
</organism>
<dbReference type="PANTHER" id="PTHR47959">
    <property type="entry name" value="ATP-DEPENDENT RNA HELICASE RHLE-RELATED"/>
    <property type="match status" value="1"/>
</dbReference>
<dbReference type="InterPro" id="IPR027417">
    <property type="entry name" value="P-loop_NTPase"/>
</dbReference>
<dbReference type="GO" id="GO:0016787">
    <property type="term" value="F:hydrolase activity"/>
    <property type="evidence" value="ECO:0007669"/>
    <property type="project" value="UniProtKB-KW"/>
</dbReference>
<dbReference type="Gene3D" id="3.40.50.300">
    <property type="entry name" value="P-loop containing nucleotide triphosphate hydrolases"/>
    <property type="match status" value="2"/>
</dbReference>
<reference evidence="8 9" key="1">
    <citation type="journal article" date="1998" name="Nature">
        <title>The complete genome of the hyperthermophilic bacterium Aquifex aeolicus.</title>
        <authorList>
            <person name="Deckert G."/>
            <person name="Warren P.V."/>
            <person name="Gaasterland T."/>
            <person name="Young W.G."/>
            <person name="Lenox A.L."/>
            <person name="Graham D.E."/>
            <person name="Overbeek R."/>
            <person name="Snead M.A."/>
            <person name="Keller M."/>
            <person name="Aujay M."/>
            <person name="Huber R."/>
            <person name="Feldman R.A."/>
            <person name="Short J.M."/>
            <person name="Olson G.J."/>
            <person name="Swanson R.V."/>
        </authorList>
    </citation>
    <scope>NUCLEOTIDE SEQUENCE [LARGE SCALE GENOMIC DNA]</scope>
    <source>
        <strain evidence="8 9">VF5</strain>
    </source>
</reference>
<dbReference type="eggNOG" id="COG0513">
    <property type="taxonomic scope" value="Bacteria"/>
</dbReference>
<dbReference type="PROSITE" id="PS51192">
    <property type="entry name" value="HELICASE_ATP_BIND_1"/>
    <property type="match status" value="1"/>
</dbReference>
<keyword evidence="9" id="KW-1185">Reference proteome</keyword>
<name>O66866_AQUAE</name>
<dbReference type="InterPro" id="IPR011545">
    <property type="entry name" value="DEAD/DEAH_box_helicase_dom"/>
</dbReference>
<dbReference type="GO" id="GO:0005524">
    <property type="term" value="F:ATP binding"/>
    <property type="evidence" value="ECO:0007669"/>
    <property type="project" value="UniProtKB-KW"/>
</dbReference>
<keyword evidence="4" id="KW-0067">ATP-binding</keyword>
<dbReference type="Proteomes" id="UP000000798">
    <property type="component" value="Chromosome"/>
</dbReference>
<evidence type="ECO:0000313" key="8">
    <source>
        <dbReference type="EMBL" id="AAC06826.1"/>
    </source>
</evidence>
<dbReference type="PIR" id="F70354">
    <property type="entry name" value="F70354"/>
</dbReference>
<feature type="domain" description="Helicase ATP-binding" evidence="6">
    <location>
        <begin position="3"/>
        <end position="171"/>
    </location>
</feature>
<dbReference type="EnsemblBacteria" id="AAC06826">
    <property type="protein sequence ID" value="AAC06826"/>
    <property type="gene ID" value="aq_613"/>
</dbReference>
<dbReference type="InterPro" id="IPR050079">
    <property type="entry name" value="DEAD_box_RNA_helicase"/>
</dbReference>
<dbReference type="InterPro" id="IPR044742">
    <property type="entry name" value="DEAD/DEAH_RhlB"/>
</dbReference>
<keyword evidence="2" id="KW-0378">Hydrolase</keyword>